<reference evidence="2" key="1">
    <citation type="submission" date="2020-03" db="EMBL/GenBank/DDBJ databases">
        <authorList>
            <person name="Weist P."/>
        </authorList>
    </citation>
    <scope>NUCLEOTIDE SEQUENCE</scope>
</reference>
<keyword evidence="3" id="KW-1185">Reference proteome</keyword>
<dbReference type="AlphaFoldDB" id="A0A9N7YBL6"/>
<accession>A0A9N7YBL6</accession>
<evidence type="ECO:0000313" key="2">
    <source>
        <dbReference type="EMBL" id="CAB1420212.1"/>
    </source>
</evidence>
<name>A0A9N7YBL6_PLEPL</name>
<sequence>MMPMCESNLSGISLGHGRDASVTPRGRLSRGLRQPEPPLCNIPTASCRKHSGDGYTDATRPNVDCDPGSTLKYTTLAVIASVLWFGVSAAVELETSIDACHRR</sequence>
<dbReference type="EMBL" id="CADEAL010000442">
    <property type="protein sequence ID" value="CAB1420212.1"/>
    <property type="molecule type" value="Genomic_DNA"/>
</dbReference>
<dbReference type="Proteomes" id="UP001153269">
    <property type="component" value="Unassembled WGS sequence"/>
</dbReference>
<gene>
    <name evidence="2" type="ORF">PLEPLA_LOCUS8087</name>
</gene>
<comment type="caution">
    <text evidence="2">The sequence shown here is derived from an EMBL/GenBank/DDBJ whole genome shotgun (WGS) entry which is preliminary data.</text>
</comment>
<evidence type="ECO:0000256" key="1">
    <source>
        <dbReference type="SAM" id="MobiDB-lite"/>
    </source>
</evidence>
<evidence type="ECO:0000313" key="3">
    <source>
        <dbReference type="Proteomes" id="UP001153269"/>
    </source>
</evidence>
<organism evidence="2 3">
    <name type="scientific">Pleuronectes platessa</name>
    <name type="common">European plaice</name>
    <dbReference type="NCBI Taxonomy" id="8262"/>
    <lineage>
        <taxon>Eukaryota</taxon>
        <taxon>Metazoa</taxon>
        <taxon>Chordata</taxon>
        <taxon>Craniata</taxon>
        <taxon>Vertebrata</taxon>
        <taxon>Euteleostomi</taxon>
        <taxon>Actinopterygii</taxon>
        <taxon>Neopterygii</taxon>
        <taxon>Teleostei</taxon>
        <taxon>Neoteleostei</taxon>
        <taxon>Acanthomorphata</taxon>
        <taxon>Carangaria</taxon>
        <taxon>Pleuronectiformes</taxon>
        <taxon>Pleuronectoidei</taxon>
        <taxon>Pleuronectidae</taxon>
        <taxon>Pleuronectes</taxon>
    </lineage>
</organism>
<proteinExistence type="predicted"/>
<protein>
    <submittedName>
        <fullName evidence="2">Uncharacterized protein</fullName>
    </submittedName>
</protein>
<feature type="region of interest" description="Disordered" evidence="1">
    <location>
        <begin position="1"/>
        <end position="37"/>
    </location>
</feature>